<sequence length="561" mass="62108">MSLAVIVVVCASGRAGKLAIISVGEINAREGQTKAGGDWGRGTAEVKSVRLFAKGRLGFLGLCLCVIPDEAVIQAMENESQKMHLLHQLDRAIPSLVNPSESQNIKDLSLFRQLYRQFLEDPHKVTWDQIEPMTPEAQLPYEHLPHVGGMAEKSAILERIAVVKLNGGLGTTMGCSGPKSLVEVRDGLNFMDFALQQHRILLNSSNLSSPVPLLLMNSFNTDAQTNIYLQRQSADVLGPVKCFCQAKCPRIFADSLRPIPTSWDDRLEDGWYPPGHGNAFWAMDQSGLLDELLANGKDLAFFANIDNTSAIVDERIAKVLADGRADYVMEMTQRTTADVKGGTLVELDGGKRLMHLECPQVPAERLEEFCSLRTFKMFNTNNIWVNLRVVKQRLDEFKMEIIANAKSLCDGQRVLQLEQSIGGAIRNFPGRALAICVPRQRFLPVKSTRDLFRIRCPDLFELCPDQFVMRQRVSVLPNVHLSDHFARLADFELRIPQMPKMAEVKSIRLEGDVWLGKGVTMKGIVEVRADTQTPPGTVRVEDNSIIGLAEHAEAGGGGGGR</sequence>
<proteinExistence type="inferred from homology"/>
<protein>
    <recommendedName>
        <fullName evidence="4 9">UTP--glucose-1-phosphate uridylyltransferase</fullName>
        <ecNumber evidence="3 9">2.7.7.9</ecNumber>
    </recommendedName>
</protein>
<dbReference type="PANTHER" id="PTHR43511">
    <property type="match status" value="1"/>
</dbReference>
<evidence type="ECO:0000256" key="9">
    <source>
        <dbReference type="PIRNR" id="PIRNR000806"/>
    </source>
</evidence>
<evidence type="ECO:0000256" key="7">
    <source>
        <dbReference type="ARBA" id="ARBA00023579"/>
    </source>
</evidence>
<evidence type="ECO:0000256" key="11">
    <source>
        <dbReference type="PIRSR" id="PIRSR000806-2"/>
    </source>
</evidence>
<dbReference type="InterPro" id="IPR016267">
    <property type="entry name" value="UDPGP_trans"/>
</dbReference>
<organism evidence="12 13">
    <name type="scientific">Globodera rostochiensis</name>
    <name type="common">Golden nematode worm</name>
    <name type="synonym">Heterodera rostochiensis</name>
    <dbReference type="NCBI Taxonomy" id="31243"/>
    <lineage>
        <taxon>Eukaryota</taxon>
        <taxon>Metazoa</taxon>
        <taxon>Ecdysozoa</taxon>
        <taxon>Nematoda</taxon>
        <taxon>Chromadorea</taxon>
        <taxon>Rhabditida</taxon>
        <taxon>Tylenchina</taxon>
        <taxon>Tylenchomorpha</taxon>
        <taxon>Tylenchoidea</taxon>
        <taxon>Heteroderidae</taxon>
        <taxon>Heteroderinae</taxon>
        <taxon>Globodera</taxon>
    </lineage>
</organism>
<dbReference type="EC" id="2.7.7.9" evidence="3 9"/>
<dbReference type="Proteomes" id="UP000887572">
    <property type="component" value="Unplaced"/>
</dbReference>
<keyword evidence="6 9" id="KW-0548">Nucleotidyltransferase</keyword>
<dbReference type="PIRSF" id="PIRSF000806">
    <property type="entry name" value="UDPGP"/>
    <property type="match status" value="1"/>
</dbReference>
<evidence type="ECO:0000256" key="4">
    <source>
        <dbReference type="ARBA" id="ARBA00019048"/>
    </source>
</evidence>
<comment type="catalytic activity">
    <reaction evidence="8">
        <text>alpha-D-glucose 1-phosphate + UTP + H(+) = UDP-alpha-D-glucose + diphosphate</text>
        <dbReference type="Rhea" id="RHEA:19889"/>
        <dbReference type="ChEBI" id="CHEBI:15378"/>
        <dbReference type="ChEBI" id="CHEBI:33019"/>
        <dbReference type="ChEBI" id="CHEBI:46398"/>
        <dbReference type="ChEBI" id="CHEBI:58601"/>
        <dbReference type="ChEBI" id="CHEBI:58885"/>
        <dbReference type="EC" id="2.7.7.9"/>
    </reaction>
    <physiologicalReaction direction="left-to-right" evidence="8">
        <dbReference type="Rhea" id="RHEA:19890"/>
    </physiologicalReaction>
</comment>
<evidence type="ECO:0000256" key="3">
    <source>
        <dbReference type="ARBA" id="ARBA00012415"/>
    </source>
</evidence>
<dbReference type="Gene3D" id="3.90.550.10">
    <property type="entry name" value="Spore Coat Polysaccharide Biosynthesis Protein SpsA, Chain A"/>
    <property type="match status" value="1"/>
</dbReference>
<comment type="similarity">
    <text evidence="1 9">Belongs to the UDPGP type 1 family.</text>
</comment>
<evidence type="ECO:0000256" key="10">
    <source>
        <dbReference type="PIRSR" id="PIRSR000806-1"/>
    </source>
</evidence>
<accession>A0A914H1K1</accession>
<feature type="binding site" evidence="11">
    <location>
        <position position="245"/>
    </location>
    <ligand>
        <name>UTP</name>
        <dbReference type="ChEBI" id="CHEBI:46398"/>
    </ligand>
</feature>
<evidence type="ECO:0000256" key="1">
    <source>
        <dbReference type="ARBA" id="ARBA00010401"/>
    </source>
</evidence>
<dbReference type="WBParaSite" id="Gr19_v10_g12383.t1">
    <property type="protein sequence ID" value="Gr19_v10_g12383.t1"/>
    <property type="gene ID" value="Gr19_v10_g12383"/>
</dbReference>
<dbReference type="Pfam" id="PF01704">
    <property type="entry name" value="UDPGP"/>
    <property type="match status" value="1"/>
</dbReference>
<reference evidence="13" key="1">
    <citation type="submission" date="2022-11" db="UniProtKB">
        <authorList>
            <consortium name="WormBaseParasite"/>
        </authorList>
    </citation>
    <scope>IDENTIFICATION</scope>
</reference>
<comment type="function">
    <text evidence="7">UTP--glucose-1-phosphate uridylyltransferase catalyzing the conversion of glucose-1-phosphate into UDP-glucose, a crucial precursor for the production of glycogen.</text>
</comment>
<feature type="binding site" evidence="11">
    <location>
        <position position="275"/>
    </location>
    <ligand>
        <name>UTP</name>
        <dbReference type="ChEBI" id="CHEBI:46398"/>
    </ligand>
</feature>
<evidence type="ECO:0000256" key="2">
    <source>
        <dbReference type="ARBA" id="ARBA00011823"/>
    </source>
</evidence>
<evidence type="ECO:0000256" key="8">
    <source>
        <dbReference type="ARBA" id="ARBA00047432"/>
    </source>
</evidence>
<feature type="binding site" evidence="11">
    <location>
        <position position="446"/>
    </location>
    <ligand>
        <name>UTP</name>
        <dbReference type="ChEBI" id="CHEBI:46398"/>
    </ligand>
</feature>
<evidence type="ECO:0000313" key="12">
    <source>
        <dbReference type="Proteomes" id="UP000887572"/>
    </source>
</evidence>
<feature type="binding site" evidence="10">
    <location>
        <position position="276"/>
    </location>
    <ligand>
        <name>substrate</name>
    </ligand>
</feature>
<dbReference type="SUPFAM" id="SSF53448">
    <property type="entry name" value="Nucleotide-diphospho-sugar transferases"/>
    <property type="match status" value="1"/>
</dbReference>
<name>A0A914H1K1_GLORO</name>
<dbReference type="Gene3D" id="2.160.10.10">
    <property type="entry name" value="Hexapeptide repeat proteins"/>
    <property type="match status" value="1"/>
</dbReference>
<dbReference type="GO" id="GO:0003983">
    <property type="term" value="F:UTP:glucose-1-phosphate uridylyltransferase activity"/>
    <property type="evidence" value="ECO:0007669"/>
    <property type="project" value="UniProtKB-EC"/>
</dbReference>
<evidence type="ECO:0000256" key="6">
    <source>
        <dbReference type="ARBA" id="ARBA00022695"/>
    </source>
</evidence>
<comment type="subunit">
    <text evidence="2">Homooctamer.</text>
</comment>
<feature type="binding site" evidence="11">
    <location>
        <position position="306"/>
    </location>
    <ligand>
        <name>UTP</name>
        <dbReference type="ChEBI" id="CHEBI:46398"/>
    </ligand>
</feature>
<keyword evidence="12" id="KW-1185">Reference proteome</keyword>
<evidence type="ECO:0000313" key="13">
    <source>
        <dbReference type="WBParaSite" id="Gr19_v10_g12383.t1"/>
    </source>
</evidence>
<keyword evidence="5 9" id="KW-0808">Transferase</keyword>
<dbReference type="FunFam" id="3.90.550.10:FF:000002">
    <property type="entry name" value="UTP--glucose-1-phosphate uridylyltransferase"/>
    <property type="match status" value="1"/>
</dbReference>
<dbReference type="InterPro" id="IPR029044">
    <property type="entry name" value="Nucleotide-diphossugar_trans"/>
</dbReference>
<dbReference type="InterPro" id="IPR002618">
    <property type="entry name" value="UDPGP_fam"/>
</dbReference>
<dbReference type="AlphaFoldDB" id="A0A914H1K1"/>
<feature type="binding site" evidence="11">
    <location>
        <position position="179"/>
    </location>
    <ligand>
        <name>UTP</name>
        <dbReference type="ChEBI" id="CHEBI:46398"/>
    </ligand>
</feature>
<dbReference type="GO" id="GO:0006011">
    <property type="term" value="P:UDP-alpha-D-glucose metabolic process"/>
    <property type="evidence" value="ECO:0007669"/>
    <property type="project" value="UniProtKB-UniRule"/>
</dbReference>
<evidence type="ECO:0000256" key="5">
    <source>
        <dbReference type="ARBA" id="ARBA00022679"/>
    </source>
</evidence>